<evidence type="ECO:0008006" key="4">
    <source>
        <dbReference type="Google" id="ProtNLM"/>
    </source>
</evidence>
<feature type="signal peptide" evidence="1">
    <location>
        <begin position="1"/>
        <end position="34"/>
    </location>
</feature>
<accession>A0AAN5DB36</accession>
<evidence type="ECO:0000313" key="3">
    <source>
        <dbReference type="Proteomes" id="UP001328107"/>
    </source>
</evidence>
<evidence type="ECO:0000256" key="1">
    <source>
        <dbReference type="SAM" id="SignalP"/>
    </source>
</evidence>
<feature type="non-terminal residue" evidence="2">
    <location>
        <position position="1"/>
    </location>
</feature>
<dbReference type="Proteomes" id="UP001328107">
    <property type="component" value="Unassembled WGS sequence"/>
</dbReference>
<gene>
    <name evidence="2" type="ORF">PMAYCL1PPCAC_28899</name>
</gene>
<sequence>VSRPSPPSSLSSEMRFSLAALLSFLAVVVGLSLAVPTSDTEATMRFLRNLNRYSQMLDDLDLYNDSPIKRASLAGPRPLRFG</sequence>
<keyword evidence="1" id="KW-0732">Signal</keyword>
<keyword evidence="3" id="KW-1185">Reference proteome</keyword>
<organism evidence="2 3">
    <name type="scientific">Pristionchus mayeri</name>
    <dbReference type="NCBI Taxonomy" id="1317129"/>
    <lineage>
        <taxon>Eukaryota</taxon>
        <taxon>Metazoa</taxon>
        <taxon>Ecdysozoa</taxon>
        <taxon>Nematoda</taxon>
        <taxon>Chromadorea</taxon>
        <taxon>Rhabditida</taxon>
        <taxon>Rhabditina</taxon>
        <taxon>Diplogasteromorpha</taxon>
        <taxon>Diplogasteroidea</taxon>
        <taxon>Neodiplogasteridae</taxon>
        <taxon>Pristionchus</taxon>
    </lineage>
</organism>
<dbReference type="EMBL" id="BTRK01000006">
    <property type="protein sequence ID" value="GMR58704.1"/>
    <property type="molecule type" value="Genomic_DNA"/>
</dbReference>
<protein>
    <recommendedName>
        <fullName evidence="4">Neuropeptide F</fullName>
    </recommendedName>
</protein>
<feature type="chain" id="PRO_5042907488" description="Neuropeptide F" evidence="1">
    <location>
        <begin position="35"/>
        <end position="82"/>
    </location>
</feature>
<name>A0AAN5DB36_9BILA</name>
<proteinExistence type="predicted"/>
<comment type="caution">
    <text evidence="2">The sequence shown here is derived from an EMBL/GenBank/DDBJ whole genome shotgun (WGS) entry which is preliminary data.</text>
</comment>
<reference evidence="3" key="1">
    <citation type="submission" date="2022-10" db="EMBL/GenBank/DDBJ databases">
        <title>Genome assembly of Pristionchus species.</title>
        <authorList>
            <person name="Yoshida K."/>
            <person name="Sommer R.J."/>
        </authorList>
    </citation>
    <scope>NUCLEOTIDE SEQUENCE [LARGE SCALE GENOMIC DNA]</scope>
    <source>
        <strain evidence="3">RS5460</strain>
    </source>
</reference>
<evidence type="ECO:0000313" key="2">
    <source>
        <dbReference type="EMBL" id="GMR58704.1"/>
    </source>
</evidence>
<dbReference type="AlphaFoldDB" id="A0AAN5DB36"/>